<feature type="domain" description="HTH lacI-type" evidence="4">
    <location>
        <begin position="13"/>
        <end position="67"/>
    </location>
</feature>
<protein>
    <submittedName>
        <fullName evidence="5">LacI family transcriptional regulator</fullName>
    </submittedName>
</protein>
<keyword evidence="1" id="KW-0805">Transcription regulation</keyword>
<keyword evidence="2" id="KW-0238">DNA-binding</keyword>
<dbReference type="PANTHER" id="PTHR30146:SF109">
    <property type="entry name" value="HTH-TYPE TRANSCRIPTIONAL REGULATOR GALS"/>
    <property type="match status" value="1"/>
</dbReference>
<evidence type="ECO:0000256" key="2">
    <source>
        <dbReference type="ARBA" id="ARBA00023125"/>
    </source>
</evidence>
<evidence type="ECO:0000256" key="1">
    <source>
        <dbReference type="ARBA" id="ARBA00023015"/>
    </source>
</evidence>
<dbReference type="Pfam" id="PF00356">
    <property type="entry name" value="LacI"/>
    <property type="match status" value="1"/>
</dbReference>
<reference evidence="5" key="1">
    <citation type="journal article" date="2021" name="PeerJ">
        <title>Extensive microbial diversity within the chicken gut microbiome revealed by metagenomics and culture.</title>
        <authorList>
            <person name="Gilroy R."/>
            <person name="Ravi A."/>
            <person name="Getino M."/>
            <person name="Pursley I."/>
            <person name="Horton D.L."/>
            <person name="Alikhan N.F."/>
            <person name="Baker D."/>
            <person name="Gharbi K."/>
            <person name="Hall N."/>
            <person name="Watson M."/>
            <person name="Adriaenssens E.M."/>
            <person name="Foster-Nyarko E."/>
            <person name="Jarju S."/>
            <person name="Secka A."/>
            <person name="Antonio M."/>
            <person name="Oren A."/>
            <person name="Chaudhuri R.R."/>
            <person name="La Ragione R."/>
            <person name="Hildebrand F."/>
            <person name="Pallen M.J."/>
        </authorList>
    </citation>
    <scope>NUCLEOTIDE SEQUENCE</scope>
    <source>
        <strain evidence="5">CHK196-3914</strain>
    </source>
</reference>
<dbReference type="EMBL" id="DXAY01000154">
    <property type="protein sequence ID" value="HIZ74900.1"/>
    <property type="molecule type" value="Genomic_DNA"/>
</dbReference>
<dbReference type="SUPFAM" id="SSF53822">
    <property type="entry name" value="Periplasmic binding protein-like I"/>
    <property type="match status" value="1"/>
</dbReference>
<dbReference type="Pfam" id="PF13377">
    <property type="entry name" value="Peripla_BP_3"/>
    <property type="match status" value="1"/>
</dbReference>
<dbReference type="InterPro" id="IPR046335">
    <property type="entry name" value="LacI/GalR-like_sensor"/>
</dbReference>
<reference evidence="5" key="2">
    <citation type="submission" date="2021-04" db="EMBL/GenBank/DDBJ databases">
        <authorList>
            <person name="Gilroy R."/>
        </authorList>
    </citation>
    <scope>NUCLEOTIDE SEQUENCE</scope>
    <source>
        <strain evidence="5">CHK196-3914</strain>
    </source>
</reference>
<dbReference type="SMART" id="SM00354">
    <property type="entry name" value="HTH_LACI"/>
    <property type="match status" value="1"/>
</dbReference>
<dbReference type="PANTHER" id="PTHR30146">
    <property type="entry name" value="LACI-RELATED TRANSCRIPTIONAL REPRESSOR"/>
    <property type="match status" value="1"/>
</dbReference>
<keyword evidence="3" id="KW-0804">Transcription</keyword>
<sequence>MAGGSEKGKPNKMTIDEVAKALGVSATTVSRALSGKGRIGENTRQRVLEYAREHGYRPNAERSSSGKIPGTGTIAIVIPEGKELVDQPFFYTCMYGVNEMAMVNGYDMLVITAGGLDITHLKRVISARKADGVILARTYRADPFAAYLRERRIPFVAVGSLDDDGGVQVDHDHRGACRDLTSILISRKMNRIAYLGSSDGKIVDDERYAGYLQACEDAGLAVDRELVSREETTVSGMQKKVEQFLERKADCILCQDDAVCNIVLKELRSRNVRVPEDIRVASCYNSKLLENYPVSVTTLNFDVMESGRTACRLLLDLISGRPVPRKTVLDYEVLLKDSTK</sequence>
<dbReference type="InterPro" id="IPR028082">
    <property type="entry name" value="Peripla_BP_I"/>
</dbReference>
<dbReference type="InterPro" id="IPR000843">
    <property type="entry name" value="HTH_LacI"/>
</dbReference>
<evidence type="ECO:0000259" key="4">
    <source>
        <dbReference type="PROSITE" id="PS50932"/>
    </source>
</evidence>
<dbReference type="Gene3D" id="1.10.260.40">
    <property type="entry name" value="lambda repressor-like DNA-binding domains"/>
    <property type="match status" value="1"/>
</dbReference>
<dbReference type="PROSITE" id="PS50932">
    <property type="entry name" value="HTH_LACI_2"/>
    <property type="match status" value="1"/>
</dbReference>
<dbReference type="AlphaFoldDB" id="A0A9D2K0V0"/>
<dbReference type="GO" id="GO:0000976">
    <property type="term" value="F:transcription cis-regulatory region binding"/>
    <property type="evidence" value="ECO:0007669"/>
    <property type="project" value="TreeGrafter"/>
</dbReference>
<evidence type="ECO:0000313" key="5">
    <source>
        <dbReference type="EMBL" id="HIZ74900.1"/>
    </source>
</evidence>
<organism evidence="5 6">
    <name type="scientific">Candidatus Mediterraneibacter stercoravium</name>
    <dbReference type="NCBI Taxonomy" id="2838685"/>
    <lineage>
        <taxon>Bacteria</taxon>
        <taxon>Bacillati</taxon>
        <taxon>Bacillota</taxon>
        <taxon>Clostridia</taxon>
        <taxon>Lachnospirales</taxon>
        <taxon>Lachnospiraceae</taxon>
        <taxon>Mediterraneibacter</taxon>
    </lineage>
</organism>
<comment type="caution">
    <text evidence="5">The sequence shown here is derived from an EMBL/GenBank/DDBJ whole genome shotgun (WGS) entry which is preliminary data.</text>
</comment>
<dbReference type="Gene3D" id="3.40.50.2300">
    <property type="match status" value="2"/>
</dbReference>
<proteinExistence type="predicted"/>
<evidence type="ECO:0000313" key="6">
    <source>
        <dbReference type="Proteomes" id="UP000824116"/>
    </source>
</evidence>
<dbReference type="CDD" id="cd01392">
    <property type="entry name" value="HTH_LacI"/>
    <property type="match status" value="1"/>
</dbReference>
<name>A0A9D2K0V0_9FIRM</name>
<dbReference type="Proteomes" id="UP000824116">
    <property type="component" value="Unassembled WGS sequence"/>
</dbReference>
<evidence type="ECO:0000256" key="3">
    <source>
        <dbReference type="ARBA" id="ARBA00023163"/>
    </source>
</evidence>
<accession>A0A9D2K0V0</accession>
<dbReference type="SUPFAM" id="SSF47413">
    <property type="entry name" value="lambda repressor-like DNA-binding domains"/>
    <property type="match status" value="1"/>
</dbReference>
<gene>
    <name evidence="5" type="ORF">H9723_06630</name>
</gene>
<dbReference type="InterPro" id="IPR010982">
    <property type="entry name" value="Lambda_DNA-bd_dom_sf"/>
</dbReference>
<dbReference type="GO" id="GO:0003700">
    <property type="term" value="F:DNA-binding transcription factor activity"/>
    <property type="evidence" value="ECO:0007669"/>
    <property type="project" value="TreeGrafter"/>
</dbReference>